<keyword evidence="8" id="KW-0479">Metal-binding</keyword>
<comment type="cofactor">
    <cofactor evidence="1">
        <name>Mg(2+)</name>
        <dbReference type="ChEBI" id="CHEBI:18420"/>
    </cofactor>
</comment>
<keyword evidence="7" id="KW-0808">Transferase</keyword>
<keyword evidence="11" id="KW-0067">ATP-binding</keyword>
<evidence type="ECO:0000256" key="13">
    <source>
        <dbReference type="ARBA" id="ARBA00033470"/>
    </source>
</evidence>
<evidence type="ECO:0000256" key="14">
    <source>
        <dbReference type="ARBA" id="ARBA00047700"/>
    </source>
</evidence>
<dbReference type="Proteomes" id="UP000199672">
    <property type="component" value="Unassembled WGS sequence"/>
</dbReference>
<feature type="domain" description="Pyruvate phosphate dikinase AMP/ATP-binding" evidence="16">
    <location>
        <begin position="322"/>
        <end position="623"/>
    </location>
</feature>
<evidence type="ECO:0000256" key="11">
    <source>
        <dbReference type="ARBA" id="ARBA00022840"/>
    </source>
</evidence>
<comment type="catalytic activity">
    <reaction evidence="14">
        <text>pyruvate + ATP + H2O = phosphoenolpyruvate + AMP + phosphate + 2 H(+)</text>
        <dbReference type="Rhea" id="RHEA:11364"/>
        <dbReference type="ChEBI" id="CHEBI:15361"/>
        <dbReference type="ChEBI" id="CHEBI:15377"/>
        <dbReference type="ChEBI" id="CHEBI:15378"/>
        <dbReference type="ChEBI" id="CHEBI:30616"/>
        <dbReference type="ChEBI" id="CHEBI:43474"/>
        <dbReference type="ChEBI" id="CHEBI:58702"/>
        <dbReference type="ChEBI" id="CHEBI:456215"/>
        <dbReference type="EC" id="2.7.9.2"/>
    </reaction>
</comment>
<dbReference type="InterPro" id="IPR002192">
    <property type="entry name" value="PPDK_AMP/ATP-bd"/>
</dbReference>
<reference evidence="18" key="1">
    <citation type="submission" date="2016-10" db="EMBL/GenBank/DDBJ databases">
        <authorList>
            <person name="Varghese N."/>
            <person name="Submissions S."/>
        </authorList>
    </citation>
    <scope>NUCLEOTIDE SEQUENCE [LARGE SCALE GENOMIC DNA]</scope>
    <source>
        <strain evidence="18">CGMCC 1.10370</strain>
    </source>
</reference>
<evidence type="ECO:0000256" key="2">
    <source>
        <dbReference type="ARBA" id="ARBA00002988"/>
    </source>
</evidence>
<feature type="signal peptide" evidence="15">
    <location>
        <begin position="1"/>
        <end position="19"/>
    </location>
</feature>
<dbReference type="EC" id="2.7.9.2" evidence="5"/>
<dbReference type="EMBL" id="FOMH01000002">
    <property type="protein sequence ID" value="SFC84141.1"/>
    <property type="molecule type" value="Genomic_DNA"/>
</dbReference>
<accession>A0A1I1MF92</accession>
<comment type="similarity">
    <text evidence="4">Belongs to the PEP-utilizing enzyme family.</text>
</comment>
<evidence type="ECO:0000256" key="8">
    <source>
        <dbReference type="ARBA" id="ARBA00022723"/>
    </source>
</evidence>
<evidence type="ECO:0000256" key="5">
    <source>
        <dbReference type="ARBA" id="ARBA00011996"/>
    </source>
</evidence>
<evidence type="ECO:0000313" key="17">
    <source>
        <dbReference type="EMBL" id="SFC84141.1"/>
    </source>
</evidence>
<dbReference type="GO" id="GO:0006094">
    <property type="term" value="P:gluconeogenesis"/>
    <property type="evidence" value="ECO:0007669"/>
    <property type="project" value="UniProtKB-UniPathway"/>
</dbReference>
<dbReference type="Gene3D" id="3.30.1490.20">
    <property type="entry name" value="ATP-grasp fold, A domain"/>
    <property type="match status" value="1"/>
</dbReference>
<dbReference type="InterPro" id="IPR006319">
    <property type="entry name" value="PEP_synth"/>
</dbReference>
<keyword evidence="18" id="KW-1185">Reference proteome</keyword>
<evidence type="ECO:0000256" key="12">
    <source>
        <dbReference type="ARBA" id="ARBA00022842"/>
    </source>
</evidence>
<keyword evidence="15" id="KW-0732">Signal</keyword>
<dbReference type="RefSeq" id="WP_091491394.1">
    <property type="nucleotide sequence ID" value="NZ_FOMH01000002.1"/>
</dbReference>
<organism evidence="17 18">
    <name type="scientific">Flavobacterium phragmitis</name>
    <dbReference type="NCBI Taxonomy" id="739143"/>
    <lineage>
        <taxon>Bacteria</taxon>
        <taxon>Pseudomonadati</taxon>
        <taxon>Bacteroidota</taxon>
        <taxon>Flavobacteriia</taxon>
        <taxon>Flavobacteriales</taxon>
        <taxon>Flavobacteriaceae</taxon>
        <taxon>Flavobacterium</taxon>
    </lineage>
</organism>
<keyword evidence="17" id="KW-0670">Pyruvate</keyword>
<evidence type="ECO:0000256" key="10">
    <source>
        <dbReference type="ARBA" id="ARBA00022777"/>
    </source>
</evidence>
<evidence type="ECO:0000256" key="9">
    <source>
        <dbReference type="ARBA" id="ARBA00022741"/>
    </source>
</evidence>
<dbReference type="SUPFAM" id="SSF56059">
    <property type="entry name" value="Glutathione synthetase ATP-binding domain-like"/>
    <property type="match status" value="1"/>
</dbReference>
<comment type="function">
    <text evidence="2">Catalyzes the phosphorylation of pyruvate to phosphoenolpyruvate.</text>
</comment>
<dbReference type="GO" id="GO:0005524">
    <property type="term" value="F:ATP binding"/>
    <property type="evidence" value="ECO:0007669"/>
    <property type="project" value="UniProtKB-KW"/>
</dbReference>
<dbReference type="STRING" id="739143.SAMN05216297_102466"/>
<dbReference type="Pfam" id="PF01326">
    <property type="entry name" value="PPDK_N"/>
    <property type="match status" value="1"/>
</dbReference>
<dbReference type="InterPro" id="IPR013815">
    <property type="entry name" value="ATP_grasp_subdomain_1"/>
</dbReference>
<evidence type="ECO:0000259" key="16">
    <source>
        <dbReference type="Pfam" id="PF01326"/>
    </source>
</evidence>
<evidence type="ECO:0000256" key="4">
    <source>
        <dbReference type="ARBA" id="ARBA00007837"/>
    </source>
</evidence>
<evidence type="ECO:0000256" key="15">
    <source>
        <dbReference type="SAM" id="SignalP"/>
    </source>
</evidence>
<name>A0A1I1MF92_9FLAO</name>
<dbReference type="GO" id="GO:0008986">
    <property type="term" value="F:pyruvate, water dikinase activity"/>
    <property type="evidence" value="ECO:0007669"/>
    <property type="project" value="UniProtKB-EC"/>
</dbReference>
<proteinExistence type="inferred from homology"/>
<dbReference type="AlphaFoldDB" id="A0A1I1MF92"/>
<sequence>MKKYIYSLFFLFLLTTLNAQRFVSSLPDYEAYKVFKGKPLSDKFSNIESVKVIYDLRKQKMYYFNSSLILLHFDFATNYLGYSPDLDIFNDRNYSNTEKDRDFLLGNLNHIKGTDKWIFELAASDHMPIVLIERFFNMVKNSTFIGGKLKFYLNNPQMMEWFQQQKFKIPCVKSDYIFGEVKYQEVVRGTNVGILKKYNLKELETTKPNPDEIIVLNGTPDILPNVRGIIVNELQTPLSHLVLLGKNRKIPIMAYTDIEKDNNIKSLLSKKVELKIAIDTFYIKETTKKITVKSAGKKKKLTIDNTITELVDLSQIPKKGVNYIGSKAQNMAYLIAISKEIPFKVPENAHAIPFYFYTQHIQKSSISPLIAELLAFPKKDSTVWINKQLKKIREAIKKEPINPELISKLNLAFKDAKFKNFRFRSSTNAEDLEDFNGAGLYDSKTGILGDSIKTFEKAIKQVWASVWNEASYNERELFGIDQQNIAMGVLVHRSFPDELANGVIITKNLFRENFPGITVNVQKGENSVVKPQKGEICEQFVAYHFNDGKDETDFDVDYTSNSNLNNNEPLLSKKEMSNIFNVSRKIEEKMYRYWRKNQFHPVDIEFKIVGEKRDLYIKQVRPFND</sequence>
<keyword evidence="10 17" id="KW-0418">Kinase</keyword>
<dbReference type="PANTHER" id="PTHR43030:SF1">
    <property type="entry name" value="PHOSPHOENOLPYRUVATE SYNTHASE"/>
    <property type="match status" value="1"/>
</dbReference>
<keyword evidence="9" id="KW-0547">Nucleotide-binding</keyword>
<dbReference type="PANTHER" id="PTHR43030">
    <property type="entry name" value="PHOSPHOENOLPYRUVATE SYNTHASE"/>
    <property type="match status" value="1"/>
</dbReference>
<dbReference type="GO" id="GO:0046872">
    <property type="term" value="F:metal ion binding"/>
    <property type="evidence" value="ECO:0007669"/>
    <property type="project" value="UniProtKB-KW"/>
</dbReference>
<dbReference type="OrthoDB" id="9765468at2"/>
<evidence type="ECO:0000313" key="18">
    <source>
        <dbReference type="Proteomes" id="UP000199672"/>
    </source>
</evidence>
<comment type="pathway">
    <text evidence="3">Carbohydrate biosynthesis; gluconeogenesis.</text>
</comment>
<dbReference type="UniPathway" id="UPA00138"/>
<evidence type="ECO:0000256" key="1">
    <source>
        <dbReference type="ARBA" id="ARBA00001946"/>
    </source>
</evidence>
<dbReference type="Gene3D" id="3.30.470.20">
    <property type="entry name" value="ATP-grasp fold, B domain"/>
    <property type="match status" value="1"/>
</dbReference>
<keyword evidence="12" id="KW-0460">Magnesium</keyword>
<evidence type="ECO:0000256" key="6">
    <source>
        <dbReference type="ARBA" id="ARBA00021623"/>
    </source>
</evidence>
<evidence type="ECO:0000256" key="7">
    <source>
        <dbReference type="ARBA" id="ARBA00022679"/>
    </source>
</evidence>
<protein>
    <recommendedName>
        <fullName evidence="6">Phosphoenolpyruvate synthase</fullName>
        <ecNumber evidence="5">2.7.9.2</ecNumber>
    </recommendedName>
    <alternativeName>
        <fullName evidence="13">Pyruvate, water dikinase</fullName>
    </alternativeName>
</protein>
<gene>
    <name evidence="17" type="ORF">SAMN05216297_102466</name>
</gene>
<feature type="chain" id="PRO_5011663949" description="Phosphoenolpyruvate synthase" evidence="15">
    <location>
        <begin position="20"/>
        <end position="625"/>
    </location>
</feature>
<evidence type="ECO:0000256" key="3">
    <source>
        <dbReference type="ARBA" id="ARBA00004742"/>
    </source>
</evidence>